<keyword evidence="1" id="KW-0863">Zinc-finger</keyword>
<dbReference type="PANTHER" id="PTHR14140:SF3">
    <property type="entry name" value="E3 UBIQUITIN-PROTEIN LIGASE UHRF2"/>
    <property type="match status" value="1"/>
</dbReference>
<name>A0AAV9S6H5_9TELE</name>
<gene>
    <name evidence="4" type="ORF">CRENBAI_020493</name>
</gene>
<comment type="domain">
    <text evidence="1">The YDG domain mediates the interaction with histone H3.</text>
</comment>
<protein>
    <recommendedName>
        <fullName evidence="1">RING-type E3 ubiquitin transferase</fullName>
        <ecNumber evidence="1">2.3.2.27</ecNumber>
    </recommendedName>
</protein>
<evidence type="ECO:0000313" key="4">
    <source>
        <dbReference type="EMBL" id="KAK5616804.1"/>
    </source>
</evidence>
<keyword evidence="1" id="KW-0833">Ubl conjugation pathway</keyword>
<feature type="region of interest" description="Disordered" evidence="2">
    <location>
        <begin position="76"/>
        <end position="168"/>
    </location>
</feature>
<comment type="subcellular location">
    <subcellularLocation>
        <location evidence="1">Nucleus</location>
    </subcellularLocation>
</comment>
<dbReference type="InterPro" id="IPR000626">
    <property type="entry name" value="Ubiquitin-like_dom"/>
</dbReference>
<dbReference type="GO" id="GO:0044027">
    <property type="term" value="P:negative regulation of gene expression via chromosomal CpG island methylation"/>
    <property type="evidence" value="ECO:0007669"/>
    <property type="project" value="TreeGrafter"/>
</dbReference>
<evidence type="ECO:0000256" key="2">
    <source>
        <dbReference type="SAM" id="MobiDB-lite"/>
    </source>
</evidence>
<dbReference type="GO" id="GO:0042393">
    <property type="term" value="F:histone binding"/>
    <property type="evidence" value="ECO:0007669"/>
    <property type="project" value="UniProtKB-UniRule"/>
</dbReference>
<evidence type="ECO:0000313" key="5">
    <source>
        <dbReference type="Proteomes" id="UP001311232"/>
    </source>
</evidence>
<dbReference type="InterPro" id="IPR047468">
    <property type="entry name" value="Ubl_UHRF2"/>
</dbReference>
<comment type="catalytic activity">
    <reaction evidence="1">
        <text>S-ubiquitinyl-[E2 ubiquitin-conjugating enzyme]-L-cysteine + [acceptor protein]-L-lysine = [E2 ubiquitin-conjugating enzyme]-L-cysteine + N(6)-ubiquitinyl-[acceptor protein]-L-lysine.</text>
        <dbReference type="EC" id="2.3.2.27"/>
    </reaction>
</comment>
<comment type="pathway">
    <text evidence="1">Protein modification; protein ubiquitination.</text>
</comment>
<dbReference type="Pfam" id="PF00240">
    <property type="entry name" value="ubiquitin"/>
    <property type="match status" value="1"/>
</dbReference>
<feature type="compositionally biased region" description="Polar residues" evidence="2">
    <location>
        <begin position="129"/>
        <end position="168"/>
    </location>
</feature>
<dbReference type="EC" id="2.3.2.27" evidence="1"/>
<accession>A0AAV9S6H5</accession>
<dbReference type="Pfam" id="PF12148">
    <property type="entry name" value="TTD"/>
    <property type="match status" value="1"/>
</dbReference>
<dbReference type="GO" id="GO:0061630">
    <property type="term" value="F:ubiquitin protein ligase activity"/>
    <property type="evidence" value="ECO:0007669"/>
    <property type="project" value="UniProtKB-UniRule"/>
</dbReference>
<keyword evidence="1" id="KW-0539">Nucleus</keyword>
<dbReference type="EMBL" id="JAHHUM010000871">
    <property type="protein sequence ID" value="KAK5616804.1"/>
    <property type="molecule type" value="Genomic_DNA"/>
</dbReference>
<keyword evidence="1" id="KW-0862">Zinc</keyword>
<dbReference type="InterPro" id="IPR021991">
    <property type="entry name" value="TTD_dom"/>
</dbReference>
<dbReference type="AlphaFoldDB" id="A0AAV9S6H5"/>
<sequence>MWIQIRTIDGKETRTVEDLSRLTKIESLRLKIQDIFNVSPQQQRLFYRGKQMEDGLTLFDYNVGLNDIVQLLIRSQTDPPDSPATRDSSGVAGSSAPLPDSKSENLRAPVSSANVETSSGMDIKKESNRATVNETKPDTVATSTKNGFRSSSPAQDTQPPTSSRSTLISPGIGLYKINELVDCRDVSIGAWFEACIENVTLSPKGQITPTKGKVGRPPKRTNGKLEAEQAQAHGQGPTTDSNRNNPVLNSESNGASTSQTDSTTETKEKEEDVAYHIKYEE</sequence>
<comment type="caution">
    <text evidence="4">The sequence shown here is derived from an EMBL/GenBank/DDBJ whole genome shotgun (WGS) entry which is preliminary data.</text>
</comment>
<dbReference type="PANTHER" id="PTHR14140">
    <property type="entry name" value="E3 UBIQUITIN-PROTEIN LIGASE UHRF-RELATED"/>
    <property type="match status" value="1"/>
</dbReference>
<feature type="compositionally biased region" description="Polar residues" evidence="2">
    <location>
        <begin position="111"/>
        <end position="120"/>
    </location>
</feature>
<evidence type="ECO:0000256" key="1">
    <source>
        <dbReference type="RuleBase" id="RU369101"/>
    </source>
</evidence>
<reference evidence="4 5" key="1">
    <citation type="submission" date="2021-06" db="EMBL/GenBank/DDBJ databases">
        <authorList>
            <person name="Palmer J.M."/>
        </authorList>
    </citation>
    <scope>NUCLEOTIDE SEQUENCE [LARGE SCALE GENOMIC DNA]</scope>
    <source>
        <strain evidence="4 5">MEX-2019</strain>
        <tissue evidence="4">Muscle</tissue>
    </source>
</reference>
<feature type="region of interest" description="Disordered" evidence="2">
    <location>
        <begin position="203"/>
        <end position="281"/>
    </location>
</feature>
<dbReference type="GO" id="GO:0003677">
    <property type="term" value="F:DNA binding"/>
    <property type="evidence" value="ECO:0007669"/>
    <property type="project" value="UniProtKB-KW"/>
</dbReference>
<dbReference type="PROSITE" id="PS50053">
    <property type="entry name" value="UBIQUITIN_2"/>
    <property type="match status" value="1"/>
</dbReference>
<dbReference type="InterPro" id="IPR045134">
    <property type="entry name" value="UHRF1/2-like"/>
</dbReference>
<dbReference type="InterPro" id="IPR029071">
    <property type="entry name" value="Ubiquitin-like_domsf"/>
</dbReference>
<dbReference type="Gene3D" id="3.10.20.90">
    <property type="entry name" value="Phosphatidylinositol 3-kinase Catalytic Subunit, Chain A, domain 1"/>
    <property type="match status" value="1"/>
</dbReference>
<keyword evidence="1" id="KW-0479">Metal-binding</keyword>
<dbReference type="InterPro" id="IPR019956">
    <property type="entry name" value="Ubiquitin_dom"/>
</dbReference>
<keyword evidence="1" id="KW-0808">Transferase</keyword>
<dbReference type="SUPFAM" id="SSF54236">
    <property type="entry name" value="Ubiquitin-like"/>
    <property type="match status" value="1"/>
</dbReference>
<dbReference type="PRINTS" id="PR00348">
    <property type="entry name" value="UBIQUITIN"/>
</dbReference>
<feature type="compositionally biased region" description="Basic residues" evidence="2">
    <location>
        <begin position="213"/>
        <end position="222"/>
    </location>
</feature>
<dbReference type="GO" id="GO:0008270">
    <property type="term" value="F:zinc ion binding"/>
    <property type="evidence" value="ECO:0007669"/>
    <property type="project" value="UniProtKB-KW"/>
</dbReference>
<keyword evidence="5" id="KW-1185">Reference proteome</keyword>
<keyword evidence="1" id="KW-0238">DNA-binding</keyword>
<feature type="compositionally biased region" description="Polar residues" evidence="2">
    <location>
        <begin position="236"/>
        <end position="255"/>
    </location>
</feature>
<dbReference type="Proteomes" id="UP001311232">
    <property type="component" value="Unassembled WGS sequence"/>
</dbReference>
<feature type="domain" description="Ubiquitin-like" evidence="3">
    <location>
        <begin position="1"/>
        <end position="78"/>
    </location>
</feature>
<feature type="compositionally biased region" description="Polar residues" evidence="2">
    <location>
        <begin position="76"/>
        <end position="92"/>
    </location>
</feature>
<feature type="compositionally biased region" description="Basic and acidic residues" evidence="2">
    <location>
        <begin position="264"/>
        <end position="281"/>
    </location>
</feature>
<dbReference type="GO" id="GO:0005634">
    <property type="term" value="C:nucleus"/>
    <property type="evidence" value="ECO:0007669"/>
    <property type="project" value="UniProtKB-SubCell"/>
</dbReference>
<dbReference type="CDD" id="cd17123">
    <property type="entry name" value="Ubl_UHRF2"/>
    <property type="match status" value="1"/>
</dbReference>
<dbReference type="SMART" id="SM00213">
    <property type="entry name" value="UBQ"/>
    <property type="match status" value="1"/>
</dbReference>
<proteinExistence type="predicted"/>
<dbReference type="Gene3D" id="2.30.30.140">
    <property type="match status" value="1"/>
</dbReference>
<dbReference type="GO" id="GO:0016567">
    <property type="term" value="P:protein ubiquitination"/>
    <property type="evidence" value="ECO:0007669"/>
    <property type="project" value="UniProtKB-UniRule"/>
</dbReference>
<organism evidence="4 5">
    <name type="scientific">Crenichthys baileyi</name>
    <name type="common">White River springfish</name>
    <dbReference type="NCBI Taxonomy" id="28760"/>
    <lineage>
        <taxon>Eukaryota</taxon>
        <taxon>Metazoa</taxon>
        <taxon>Chordata</taxon>
        <taxon>Craniata</taxon>
        <taxon>Vertebrata</taxon>
        <taxon>Euteleostomi</taxon>
        <taxon>Actinopterygii</taxon>
        <taxon>Neopterygii</taxon>
        <taxon>Teleostei</taxon>
        <taxon>Neoteleostei</taxon>
        <taxon>Acanthomorphata</taxon>
        <taxon>Ovalentaria</taxon>
        <taxon>Atherinomorphae</taxon>
        <taxon>Cyprinodontiformes</taxon>
        <taxon>Goodeidae</taxon>
        <taxon>Crenichthys</taxon>
    </lineage>
</organism>
<evidence type="ECO:0000259" key="3">
    <source>
        <dbReference type="PROSITE" id="PS50053"/>
    </source>
</evidence>
<comment type="function">
    <text evidence="1">Multi domain E3 ubiquitin ligase that also plays a role in DNA methylation and histone modifications.</text>
</comment>